<accession>A0A1A9V269</accession>
<dbReference type="AlphaFoldDB" id="A0A1A9V269"/>
<evidence type="ECO:0000313" key="1">
    <source>
        <dbReference type="EnsemblMetazoa" id="GAUT023400-PA"/>
    </source>
</evidence>
<proteinExistence type="predicted"/>
<dbReference type="VEuPathDB" id="VectorBase:GAUT023400"/>
<sequence>MSFEPSRLGKASGEAVISALPKTILDSSEEFSPDGLLLDLRFLGSHTNSSPHESSSEESSHDLRFLEFSFGSNLTSSGLSSTLTMTVVSSDESSSEDLSHDLRFLKFSFGSNLTSSGLSSTLTTAFVSSDEFSSEDLSAFRTNNLSLTAAGWLFISIELKPHTPRLRFVSPDT</sequence>
<keyword evidence="2" id="KW-1185">Reference proteome</keyword>
<dbReference type="EnsemblMetazoa" id="GAUT023400-RA">
    <property type="protein sequence ID" value="GAUT023400-PA"/>
    <property type="gene ID" value="GAUT023400"/>
</dbReference>
<evidence type="ECO:0000313" key="2">
    <source>
        <dbReference type="Proteomes" id="UP000078200"/>
    </source>
</evidence>
<organism evidence="1 2">
    <name type="scientific">Glossina austeni</name>
    <name type="common">Savannah tsetse fly</name>
    <dbReference type="NCBI Taxonomy" id="7395"/>
    <lineage>
        <taxon>Eukaryota</taxon>
        <taxon>Metazoa</taxon>
        <taxon>Ecdysozoa</taxon>
        <taxon>Arthropoda</taxon>
        <taxon>Hexapoda</taxon>
        <taxon>Insecta</taxon>
        <taxon>Pterygota</taxon>
        <taxon>Neoptera</taxon>
        <taxon>Endopterygota</taxon>
        <taxon>Diptera</taxon>
        <taxon>Brachycera</taxon>
        <taxon>Muscomorpha</taxon>
        <taxon>Hippoboscoidea</taxon>
        <taxon>Glossinidae</taxon>
        <taxon>Glossina</taxon>
    </lineage>
</organism>
<reference evidence="1" key="1">
    <citation type="submission" date="2020-05" db="UniProtKB">
        <authorList>
            <consortium name="EnsemblMetazoa"/>
        </authorList>
    </citation>
    <scope>IDENTIFICATION</scope>
    <source>
        <strain evidence="1">TTRI</strain>
    </source>
</reference>
<name>A0A1A9V269_GLOAU</name>
<protein>
    <submittedName>
        <fullName evidence="1">Uncharacterized protein</fullName>
    </submittedName>
</protein>
<dbReference type="Proteomes" id="UP000078200">
    <property type="component" value="Unassembled WGS sequence"/>
</dbReference>